<evidence type="ECO:0000256" key="1">
    <source>
        <dbReference type="ARBA" id="ARBA00004141"/>
    </source>
</evidence>
<feature type="region of interest" description="Disordered" evidence="6">
    <location>
        <begin position="400"/>
        <end position="419"/>
    </location>
</feature>
<evidence type="ECO:0000256" key="5">
    <source>
        <dbReference type="ARBA" id="ARBA00023136"/>
    </source>
</evidence>
<keyword evidence="2" id="KW-0813">Transport</keyword>
<feature type="region of interest" description="Disordered" evidence="6">
    <location>
        <begin position="279"/>
        <end position="305"/>
    </location>
</feature>
<accession>A0A540W1C0</accession>
<evidence type="ECO:0000256" key="4">
    <source>
        <dbReference type="ARBA" id="ARBA00022989"/>
    </source>
</evidence>
<dbReference type="Gene3D" id="1.20.1080.10">
    <property type="entry name" value="Glycerol uptake facilitator protein"/>
    <property type="match status" value="1"/>
</dbReference>
<dbReference type="PANTHER" id="PTHR45724:SF13">
    <property type="entry name" value="AQUAPORIN NIP1-1-RELATED"/>
    <property type="match status" value="1"/>
</dbReference>
<feature type="region of interest" description="Disordered" evidence="6">
    <location>
        <begin position="454"/>
        <end position="508"/>
    </location>
</feature>
<dbReference type="InterPro" id="IPR023271">
    <property type="entry name" value="Aquaporin-like"/>
</dbReference>
<dbReference type="InterPro" id="IPR034294">
    <property type="entry name" value="Aquaporin_transptr"/>
</dbReference>
<feature type="transmembrane region" description="Helical" evidence="7">
    <location>
        <begin position="38"/>
        <end position="59"/>
    </location>
</feature>
<dbReference type="GO" id="GO:0015267">
    <property type="term" value="F:channel activity"/>
    <property type="evidence" value="ECO:0007669"/>
    <property type="project" value="InterPro"/>
</dbReference>
<dbReference type="PANTHER" id="PTHR45724">
    <property type="entry name" value="AQUAPORIN NIP2-1"/>
    <property type="match status" value="1"/>
</dbReference>
<dbReference type="PRINTS" id="PR00783">
    <property type="entry name" value="MINTRINSICP"/>
</dbReference>
<dbReference type="EMBL" id="VIGB01000003">
    <property type="protein sequence ID" value="TQF02819.1"/>
    <property type="molecule type" value="Genomic_DNA"/>
</dbReference>
<dbReference type="AlphaFoldDB" id="A0A540W1C0"/>
<keyword evidence="5 7" id="KW-0472">Membrane</keyword>
<dbReference type="SUPFAM" id="SSF81338">
    <property type="entry name" value="Aquaporin-like"/>
    <property type="match status" value="1"/>
</dbReference>
<feature type="transmembrane region" description="Helical" evidence="7">
    <location>
        <begin position="65"/>
        <end position="86"/>
    </location>
</feature>
<evidence type="ECO:0000256" key="7">
    <source>
        <dbReference type="SAM" id="Phobius"/>
    </source>
</evidence>
<keyword evidence="9" id="KW-1185">Reference proteome</keyword>
<dbReference type="OrthoDB" id="9807293at2"/>
<comment type="caution">
    <text evidence="8">The sequence shown here is derived from an EMBL/GenBank/DDBJ whole genome shotgun (WGS) entry which is preliminary data.</text>
</comment>
<organism evidence="8 9">
    <name type="scientific">Kitasatospora acidiphila</name>
    <dbReference type="NCBI Taxonomy" id="2567942"/>
    <lineage>
        <taxon>Bacteria</taxon>
        <taxon>Bacillati</taxon>
        <taxon>Actinomycetota</taxon>
        <taxon>Actinomycetes</taxon>
        <taxon>Kitasatosporales</taxon>
        <taxon>Streptomycetaceae</taxon>
        <taxon>Kitasatospora</taxon>
    </lineage>
</organism>
<evidence type="ECO:0000313" key="9">
    <source>
        <dbReference type="Proteomes" id="UP000319103"/>
    </source>
</evidence>
<dbReference type="Proteomes" id="UP000319103">
    <property type="component" value="Unassembled WGS sequence"/>
</dbReference>
<feature type="transmembrane region" description="Helical" evidence="7">
    <location>
        <begin position="155"/>
        <end position="177"/>
    </location>
</feature>
<feature type="region of interest" description="Disordered" evidence="6">
    <location>
        <begin position="1"/>
        <end position="30"/>
    </location>
</feature>
<keyword evidence="4 7" id="KW-1133">Transmembrane helix</keyword>
<name>A0A540W1C0_9ACTN</name>
<sequence length="508" mass="52815">MTSGRKYARQAAYATRSTKRPEPGGQAPTWHLPRSRRLAAEAVGTFFLVLVAAGSGVAAALSHSAVGPAATAVAPGAMVLALVYTLGETSGAHLNPAVTLAFAARRDFPWRWVPGYLLAQCTGAIAAAGLLRALFGTAGDLGVSVPRAGVGDSTALVLEVVLTLGLVTVILGTASGARNIGHNAAIAVGCYVALAGLWSGPLGGASMNPARSLAPPWSPGIPATSGPTWSAPSSARCWPFRWPGCCAARHPPPPPSPPAAALMTAPGLSFRSRLAARKHARAQRGLAPRGGTQAPRPQSSASSSVASQDLTVLASLLPQLLSNLGKLETLRMHSTHRETTRHQVPLAFISFVDVRFRPWALTDAHRSRSPNGPQAHQAPPITVSSYNLTTVQTSRSAVIRNGSSRTSAEHLAAPAGGRGSRSITHQLRIVTFQAVCCLERVLPGRSRYASRPALHALPEHPTSPPTLDTEPPTPKRSAWRSVRPEAGSTGGAVVRTRTGSSWAPGARG</sequence>
<comment type="subcellular location">
    <subcellularLocation>
        <location evidence="1">Membrane</location>
        <topology evidence="1">Multi-pass membrane protein</topology>
    </subcellularLocation>
</comment>
<feature type="transmembrane region" description="Helical" evidence="7">
    <location>
        <begin position="184"/>
        <end position="203"/>
    </location>
</feature>
<gene>
    <name evidence="8" type="ORF">E6W39_11815</name>
</gene>
<reference evidence="8 9" key="1">
    <citation type="submission" date="2019-06" db="EMBL/GenBank/DDBJ databases">
        <title>Description of Kitasatospora acidophila sp. nov. isolated from pine grove soil, and reclassification of Streptomyces novaecaesareae to Kitasatospora novaeceasareae comb. nov.</title>
        <authorList>
            <person name="Kim M.J."/>
        </authorList>
    </citation>
    <scope>NUCLEOTIDE SEQUENCE [LARGE SCALE GENOMIC DNA]</scope>
    <source>
        <strain evidence="8 9">MMS16-CNU292</strain>
    </source>
</reference>
<protein>
    <submittedName>
        <fullName evidence="8">Aquaporin</fullName>
    </submittedName>
</protein>
<dbReference type="InterPro" id="IPR000425">
    <property type="entry name" value="MIP"/>
</dbReference>
<dbReference type="GO" id="GO:0016020">
    <property type="term" value="C:membrane"/>
    <property type="evidence" value="ECO:0007669"/>
    <property type="project" value="UniProtKB-SubCell"/>
</dbReference>
<evidence type="ECO:0000256" key="6">
    <source>
        <dbReference type="SAM" id="MobiDB-lite"/>
    </source>
</evidence>
<dbReference type="Pfam" id="PF00230">
    <property type="entry name" value="MIP"/>
    <property type="match status" value="1"/>
</dbReference>
<evidence type="ECO:0000256" key="2">
    <source>
        <dbReference type="ARBA" id="ARBA00022448"/>
    </source>
</evidence>
<keyword evidence="3 7" id="KW-0812">Transmembrane</keyword>
<dbReference type="PROSITE" id="PS00221">
    <property type="entry name" value="MIP"/>
    <property type="match status" value="1"/>
</dbReference>
<dbReference type="InterPro" id="IPR022357">
    <property type="entry name" value="MIP_CS"/>
</dbReference>
<evidence type="ECO:0000313" key="8">
    <source>
        <dbReference type="EMBL" id="TQF02819.1"/>
    </source>
</evidence>
<feature type="transmembrane region" description="Helical" evidence="7">
    <location>
        <begin position="115"/>
        <end position="135"/>
    </location>
</feature>
<proteinExistence type="predicted"/>
<evidence type="ECO:0000256" key="3">
    <source>
        <dbReference type="ARBA" id="ARBA00022692"/>
    </source>
</evidence>